<keyword evidence="5" id="KW-1185">Reference proteome</keyword>
<dbReference type="GO" id="GO:0044550">
    <property type="term" value="P:secondary metabolite biosynthetic process"/>
    <property type="evidence" value="ECO:0007669"/>
    <property type="project" value="TreeGrafter"/>
</dbReference>
<evidence type="ECO:0000256" key="3">
    <source>
        <dbReference type="ARBA" id="ARBA00023002"/>
    </source>
</evidence>
<dbReference type="SUPFAM" id="SSF51905">
    <property type="entry name" value="FAD/NAD(P)-binding domain"/>
    <property type="match status" value="1"/>
</dbReference>
<protein>
    <submittedName>
        <fullName evidence="4">2-heptyl-3-hydroxy-4(1H)-quinolone synthase</fullName>
    </submittedName>
</protein>
<accession>A0A0N1HAM1</accession>
<dbReference type="Gene3D" id="3.50.50.60">
    <property type="entry name" value="FAD/NAD(P)-binding domain"/>
    <property type="match status" value="1"/>
</dbReference>
<dbReference type="EMBL" id="LFJN01000002">
    <property type="protein sequence ID" value="KPI45097.1"/>
    <property type="molecule type" value="Genomic_DNA"/>
</dbReference>
<dbReference type="PRINTS" id="PR00420">
    <property type="entry name" value="RNGMNOXGNASE"/>
</dbReference>
<dbReference type="PANTHER" id="PTHR46720">
    <property type="entry name" value="HYDROXYLASE, PUTATIVE (AFU_ORTHOLOGUE AFUA_3G01460)-RELATED"/>
    <property type="match status" value="1"/>
</dbReference>
<evidence type="ECO:0000256" key="1">
    <source>
        <dbReference type="ARBA" id="ARBA00022630"/>
    </source>
</evidence>
<gene>
    <name evidence="4" type="ORF">AB675_2377</name>
</gene>
<reference evidence="4 5" key="1">
    <citation type="submission" date="2015-06" db="EMBL/GenBank/DDBJ databases">
        <title>Draft genome of the ant-associated black yeast Phialophora attae CBS 131958.</title>
        <authorList>
            <person name="Moreno L.F."/>
            <person name="Stielow B.J."/>
            <person name="de Hoog S."/>
            <person name="Vicente V.A."/>
            <person name="Weiss V.A."/>
            <person name="de Vries M."/>
            <person name="Cruz L.M."/>
            <person name="Souza E.M."/>
        </authorList>
    </citation>
    <scope>NUCLEOTIDE SEQUENCE [LARGE SCALE GENOMIC DNA]</scope>
    <source>
        <strain evidence="4 5">CBS 131958</strain>
    </source>
</reference>
<dbReference type="STRING" id="1664694.A0A0N1HAM1"/>
<keyword evidence="1" id="KW-0285">Flavoprotein</keyword>
<organism evidence="4 5">
    <name type="scientific">Cyphellophora attinorum</name>
    <dbReference type="NCBI Taxonomy" id="1664694"/>
    <lineage>
        <taxon>Eukaryota</taxon>
        <taxon>Fungi</taxon>
        <taxon>Dikarya</taxon>
        <taxon>Ascomycota</taxon>
        <taxon>Pezizomycotina</taxon>
        <taxon>Eurotiomycetes</taxon>
        <taxon>Chaetothyriomycetidae</taxon>
        <taxon>Chaetothyriales</taxon>
        <taxon>Cyphellophoraceae</taxon>
        <taxon>Cyphellophora</taxon>
    </lineage>
</organism>
<evidence type="ECO:0000313" key="4">
    <source>
        <dbReference type="EMBL" id="KPI45097.1"/>
    </source>
</evidence>
<dbReference type="Proteomes" id="UP000038010">
    <property type="component" value="Unassembled WGS sequence"/>
</dbReference>
<dbReference type="RefSeq" id="XP_018005060.1">
    <property type="nucleotide sequence ID" value="XM_018142344.1"/>
</dbReference>
<dbReference type="AlphaFoldDB" id="A0A0N1HAM1"/>
<proteinExistence type="predicted"/>
<sequence>MVILPPPVHIAIIGAGPAGLGAAIALSQLNNNSSSFPHLHIKIYEKAHLLREIGAGIRIGYNCWRVLELLGASQDVRGHRKEKVLHRNGFTGEVLLRTDNTVHGGREVERKVEEGIIELGKQVVALERVPVDQGGGARLTFADGTSTHASLVIGGDGIRSIVRQSLFPSHNTRFTGTTIFRTLIPISSVQHIPDVAEGTSWWHGPDGHVYLSPVDDPEEIGYRNADGWQERMFEISCRRTFAVEEEAEEKKFSWGVPVSKQRVGSHFTDYDARPRAAQSAVPEGAWKEFAAFAGPRLDTLIGWDCVALLGDASHPLTGAFGSGAAFALEDAWILARAIEYTPLHHSQQSQQQQLGQALRIFDEIRSPYYAEMYRFLDLRKRQVQAAKQANPNQTLDEEILTKLGGLGLSEDDSMDWIYFNDIEKVWEAWVAKQDKERQEQQQPGESVCGDGIESIGEVVGLVLGTGTVVEAVAA</sequence>
<keyword evidence="3" id="KW-0560">Oxidoreductase</keyword>
<name>A0A0N1HAM1_9EURO</name>
<dbReference type="PANTHER" id="PTHR46720:SF3">
    <property type="entry name" value="FAD-BINDING DOMAIN-CONTAINING PROTEIN-RELATED"/>
    <property type="match status" value="1"/>
</dbReference>
<keyword evidence="2" id="KW-0274">FAD</keyword>
<evidence type="ECO:0000313" key="5">
    <source>
        <dbReference type="Proteomes" id="UP000038010"/>
    </source>
</evidence>
<dbReference type="InterPro" id="IPR036188">
    <property type="entry name" value="FAD/NAD-bd_sf"/>
</dbReference>
<evidence type="ECO:0000256" key="2">
    <source>
        <dbReference type="ARBA" id="ARBA00022827"/>
    </source>
</evidence>
<dbReference type="VEuPathDB" id="FungiDB:AB675_2377"/>
<comment type="caution">
    <text evidence="4">The sequence shown here is derived from an EMBL/GenBank/DDBJ whole genome shotgun (WGS) entry which is preliminary data.</text>
</comment>
<dbReference type="GO" id="GO:0016491">
    <property type="term" value="F:oxidoreductase activity"/>
    <property type="evidence" value="ECO:0007669"/>
    <property type="project" value="UniProtKB-KW"/>
</dbReference>
<dbReference type="GeneID" id="28734224"/>
<dbReference type="InterPro" id="IPR051104">
    <property type="entry name" value="FAD_monoxygenase"/>
</dbReference>
<dbReference type="OrthoDB" id="417877at2759"/>